<organism evidence="1 2">
    <name type="scientific">Laspinema palackyanum D2a</name>
    <dbReference type="NCBI Taxonomy" id="2953684"/>
    <lineage>
        <taxon>Bacteria</taxon>
        <taxon>Bacillati</taxon>
        <taxon>Cyanobacteriota</taxon>
        <taxon>Cyanophyceae</taxon>
        <taxon>Oscillatoriophycideae</taxon>
        <taxon>Oscillatoriales</taxon>
        <taxon>Laspinemataceae</taxon>
        <taxon>Laspinema</taxon>
        <taxon>Laspinema palackyanum</taxon>
    </lineage>
</organism>
<dbReference type="RefSeq" id="WP_261235158.1">
    <property type="nucleotide sequence ID" value="NZ_JAMXFF010000002.1"/>
</dbReference>
<evidence type="ECO:0000313" key="2">
    <source>
        <dbReference type="Proteomes" id="UP001525890"/>
    </source>
</evidence>
<accession>A0ABT2MJU5</accession>
<dbReference type="Proteomes" id="UP001525890">
    <property type="component" value="Unassembled WGS sequence"/>
</dbReference>
<name>A0ABT2MJU5_9CYAN</name>
<gene>
    <name evidence="1" type="ORF">NG799_01565</name>
</gene>
<proteinExistence type="predicted"/>
<comment type="caution">
    <text evidence="1">The sequence shown here is derived from an EMBL/GenBank/DDBJ whole genome shotgun (WGS) entry which is preliminary data.</text>
</comment>
<protein>
    <submittedName>
        <fullName evidence="1">Uncharacterized protein</fullName>
    </submittedName>
</protein>
<reference evidence="1 2" key="1">
    <citation type="journal article" date="2022" name="Front. Microbiol.">
        <title>High genomic differentiation and limited gene flow indicate recent cryptic speciation within the genus Laspinema (cyanobacteria).</title>
        <authorList>
            <person name="Stanojkovic A."/>
            <person name="Skoupy S."/>
            <person name="Skaloud P."/>
            <person name="Dvorak P."/>
        </authorList>
    </citation>
    <scope>NUCLEOTIDE SEQUENCE [LARGE SCALE GENOMIC DNA]</scope>
    <source>
        <strain evidence="1 2">D2a</strain>
    </source>
</reference>
<keyword evidence="2" id="KW-1185">Reference proteome</keyword>
<sequence length="152" mass="16732">MNSNPIQNLTDKNGNPLKGAALQARLTALQKKEIEIKAREYLQTNPISCWNEIDTEDKIQILVSLNNLIEDSSPSDINIQTIDQQTQIKWAELPIFQLIKASGYLLAIAGGTILLFLTIKGGEISDVKEAGTTLGAGIALIKFCYDQEDTEK</sequence>
<dbReference type="EMBL" id="JAMXFF010000002">
    <property type="protein sequence ID" value="MCT7965019.1"/>
    <property type="molecule type" value="Genomic_DNA"/>
</dbReference>
<evidence type="ECO:0000313" key="1">
    <source>
        <dbReference type="EMBL" id="MCT7965019.1"/>
    </source>
</evidence>